<sequence>MADATSSRGVYRSFKQILHDRLLVDMLHSVKTTKQSTEWKVLIMDEMTLKVMSSSCKMTEITDEGISLVENLGKSRQPLPALDAVYFIRPSPDSVQALIKDMSGKSPLYKKAYIFFSSSVPRNVLKSIKDEASVMARVAVLREINLEVLTIDTQGFSTDHEKALEHLFGEHAETSRDFDLCIESMAIRLSTVFASLKEFPYVRYRAAKPPAEGSDYKVTARDLVPTKLAAALWDCLMKHRNSLIDFPNSETCELVIVDRTIDPVAPIIHEWTYDALCNDILDIDGKKYSYEVTTSSGKKEHKEVLLADHDPIWLEMRDLHIADASLRIREKMQQFGTKNKAAQIRLGAKEGQEISTKDMQKLVQALPQFQDQIDKLSLHIHIATTINEKVKKESLDDIGKLEQDFVYGEATSKDLLSMISSKQGMTQDNKLRLLLIYAATHPEKLDAAKRLQWMKLAKLSGEDMNGINNLEYLGVSVSKRQSGVFSLKFRSQKDNRPVRKEKNQDEMAWQLSRFYPLIEDIVEELSRNELPREQYPYVKLPESLVGGDGSGTAQPSAASARKVPHSVRTIRYNWAANSERASGGDSSSFASDSTLKMVSTEPTITGARIFVFIVGGITRSELRTMHKLTLQLKREVVLGSTSLDNPRQFLQKLKSLSTIDDID</sequence>
<dbReference type="Gene3D" id="1.25.40.60">
    <property type="match status" value="1"/>
</dbReference>
<dbReference type="PIRSF" id="PIRSF005715">
    <property type="entry name" value="VPS45_Sec1"/>
    <property type="match status" value="1"/>
</dbReference>
<evidence type="ECO:0000256" key="1">
    <source>
        <dbReference type="ARBA" id="ARBA00009884"/>
    </source>
</evidence>
<gene>
    <name evidence="2" type="ORF">KC19_5G052300</name>
</gene>
<name>A0A8T0HY29_CERPU</name>
<dbReference type="SUPFAM" id="SSF56815">
    <property type="entry name" value="Sec1/munc18-like (SM) proteins"/>
    <property type="match status" value="1"/>
</dbReference>
<proteinExistence type="inferred from homology"/>
<dbReference type="InterPro" id="IPR027482">
    <property type="entry name" value="Sec1-like_dom2"/>
</dbReference>
<comment type="similarity">
    <text evidence="1">Belongs to the STXBP/unc-18/SEC1 family.</text>
</comment>
<reference evidence="2" key="1">
    <citation type="submission" date="2020-06" db="EMBL/GenBank/DDBJ databases">
        <title>WGS assembly of Ceratodon purpureus strain R40.</title>
        <authorList>
            <person name="Carey S.B."/>
            <person name="Jenkins J."/>
            <person name="Shu S."/>
            <person name="Lovell J.T."/>
            <person name="Sreedasyam A."/>
            <person name="Maumus F."/>
            <person name="Tiley G.P."/>
            <person name="Fernandez-Pozo N."/>
            <person name="Barry K."/>
            <person name="Chen C."/>
            <person name="Wang M."/>
            <person name="Lipzen A."/>
            <person name="Daum C."/>
            <person name="Saski C.A."/>
            <person name="Payton A.C."/>
            <person name="Mcbreen J.C."/>
            <person name="Conrad R.E."/>
            <person name="Kollar L.M."/>
            <person name="Olsson S."/>
            <person name="Huttunen S."/>
            <person name="Landis J.B."/>
            <person name="Wickett N.J."/>
            <person name="Johnson M.G."/>
            <person name="Rensing S.A."/>
            <person name="Grimwood J."/>
            <person name="Schmutz J."/>
            <person name="Mcdaniel S.F."/>
        </authorList>
    </citation>
    <scope>NUCLEOTIDE SEQUENCE</scope>
    <source>
        <strain evidence="2">R40</strain>
    </source>
</reference>
<evidence type="ECO:0000313" key="3">
    <source>
        <dbReference type="Proteomes" id="UP000822688"/>
    </source>
</evidence>
<dbReference type="InterPro" id="IPR043154">
    <property type="entry name" value="Sec-1-like_dom1"/>
</dbReference>
<dbReference type="Gene3D" id="3.40.50.2060">
    <property type="match status" value="1"/>
</dbReference>
<evidence type="ECO:0000313" key="2">
    <source>
        <dbReference type="EMBL" id="KAG0576062.1"/>
    </source>
</evidence>
<dbReference type="InterPro" id="IPR043127">
    <property type="entry name" value="Sec-1-like_dom3a"/>
</dbReference>
<keyword evidence="3" id="KW-1185">Reference proteome</keyword>
<dbReference type="AlphaFoldDB" id="A0A8T0HY29"/>
<comment type="caution">
    <text evidence="2">The sequence shown here is derived from an EMBL/GenBank/DDBJ whole genome shotgun (WGS) entry which is preliminary data.</text>
</comment>
<accession>A0A8T0HY29</accession>
<dbReference type="Gene3D" id="3.40.50.1910">
    <property type="match status" value="1"/>
</dbReference>
<protein>
    <submittedName>
        <fullName evidence="2">Uncharacterized protein</fullName>
    </submittedName>
</protein>
<dbReference type="Pfam" id="PF00995">
    <property type="entry name" value="Sec1"/>
    <property type="match status" value="1"/>
</dbReference>
<organism evidence="2 3">
    <name type="scientific">Ceratodon purpureus</name>
    <name type="common">Fire moss</name>
    <name type="synonym">Dicranum purpureum</name>
    <dbReference type="NCBI Taxonomy" id="3225"/>
    <lineage>
        <taxon>Eukaryota</taxon>
        <taxon>Viridiplantae</taxon>
        <taxon>Streptophyta</taxon>
        <taxon>Embryophyta</taxon>
        <taxon>Bryophyta</taxon>
        <taxon>Bryophytina</taxon>
        <taxon>Bryopsida</taxon>
        <taxon>Dicranidae</taxon>
        <taxon>Pseudoditrichales</taxon>
        <taxon>Ditrichaceae</taxon>
        <taxon>Ceratodon</taxon>
    </lineage>
</organism>
<dbReference type="EMBL" id="CM026425">
    <property type="protein sequence ID" value="KAG0576062.1"/>
    <property type="molecule type" value="Genomic_DNA"/>
</dbReference>
<dbReference type="InterPro" id="IPR001619">
    <property type="entry name" value="Sec1-like"/>
</dbReference>
<dbReference type="GO" id="GO:0016192">
    <property type="term" value="P:vesicle-mediated transport"/>
    <property type="evidence" value="ECO:0007669"/>
    <property type="project" value="InterPro"/>
</dbReference>
<dbReference type="Proteomes" id="UP000822688">
    <property type="component" value="Chromosome 5"/>
</dbReference>
<dbReference type="Gene3D" id="3.90.830.10">
    <property type="entry name" value="Syntaxin Binding Protein 1, Chain A, domain 2"/>
    <property type="match status" value="1"/>
</dbReference>
<dbReference type="InterPro" id="IPR036045">
    <property type="entry name" value="Sec1-like_sf"/>
</dbReference>
<dbReference type="PANTHER" id="PTHR11679">
    <property type="entry name" value="VESICLE PROTEIN SORTING-ASSOCIATED"/>
    <property type="match status" value="1"/>
</dbReference>